<evidence type="ECO:0000256" key="2">
    <source>
        <dbReference type="SAM" id="Phobius"/>
    </source>
</evidence>
<evidence type="ECO:0000256" key="1">
    <source>
        <dbReference type="SAM" id="MobiDB-lite"/>
    </source>
</evidence>
<reference evidence="3 4" key="1">
    <citation type="submission" date="2012-08" db="EMBL/GenBank/DDBJ databases">
        <title>Oryza genome evolution.</title>
        <authorList>
            <person name="Wing R.A."/>
        </authorList>
    </citation>
    <scope>NUCLEOTIDE SEQUENCE</scope>
</reference>
<keyword evidence="2" id="KW-1133">Transmembrane helix</keyword>
<organism evidence="3 4">
    <name type="scientific">Leersia perrieri</name>
    <dbReference type="NCBI Taxonomy" id="77586"/>
    <lineage>
        <taxon>Eukaryota</taxon>
        <taxon>Viridiplantae</taxon>
        <taxon>Streptophyta</taxon>
        <taxon>Embryophyta</taxon>
        <taxon>Tracheophyta</taxon>
        <taxon>Spermatophyta</taxon>
        <taxon>Magnoliopsida</taxon>
        <taxon>Liliopsida</taxon>
        <taxon>Poales</taxon>
        <taxon>Poaceae</taxon>
        <taxon>BOP clade</taxon>
        <taxon>Oryzoideae</taxon>
        <taxon>Oryzeae</taxon>
        <taxon>Oryzinae</taxon>
        <taxon>Leersia</taxon>
    </lineage>
</organism>
<dbReference type="Gene3D" id="1.25.10.10">
    <property type="entry name" value="Leucine-rich Repeat Variant"/>
    <property type="match status" value="1"/>
</dbReference>
<feature type="transmembrane region" description="Helical" evidence="2">
    <location>
        <begin position="109"/>
        <end position="126"/>
    </location>
</feature>
<reference evidence="3" key="3">
    <citation type="submission" date="2015-04" db="UniProtKB">
        <authorList>
            <consortium name="EnsemblPlants"/>
        </authorList>
    </citation>
    <scope>IDENTIFICATION</scope>
</reference>
<feature type="transmembrane region" description="Helical" evidence="2">
    <location>
        <begin position="42"/>
        <end position="64"/>
    </location>
</feature>
<protein>
    <submittedName>
        <fullName evidence="3">Uncharacterized protein</fullName>
    </submittedName>
</protein>
<evidence type="ECO:0000313" key="4">
    <source>
        <dbReference type="Proteomes" id="UP000032180"/>
    </source>
</evidence>
<dbReference type="eggNOG" id="ENOG502QRQI">
    <property type="taxonomic scope" value="Eukaryota"/>
</dbReference>
<dbReference type="EnsemblPlants" id="LPERR12G12400.1">
    <property type="protein sequence ID" value="LPERR12G12400.1"/>
    <property type="gene ID" value="LPERR12G12400"/>
</dbReference>
<keyword evidence="2" id="KW-0812">Transmembrane</keyword>
<feature type="transmembrane region" description="Helical" evidence="2">
    <location>
        <begin position="71"/>
        <end position="89"/>
    </location>
</feature>
<dbReference type="STRING" id="77586.A0A0D9Y052"/>
<dbReference type="AlphaFoldDB" id="A0A0D9Y052"/>
<name>A0A0D9Y052_9ORYZ</name>
<dbReference type="Gramene" id="LPERR12G12400.1">
    <property type="protein sequence ID" value="LPERR12G12400.1"/>
    <property type="gene ID" value="LPERR12G12400"/>
</dbReference>
<dbReference type="SUPFAM" id="SSF48371">
    <property type="entry name" value="ARM repeat"/>
    <property type="match status" value="1"/>
</dbReference>
<dbReference type="PANTHER" id="PTHR33115">
    <property type="entry name" value="ARM REPEAT SUPERFAMILY PROTEIN"/>
    <property type="match status" value="1"/>
</dbReference>
<keyword evidence="2" id="KW-0472">Membrane</keyword>
<dbReference type="PANTHER" id="PTHR33115:SF22">
    <property type="entry name" value="OS12G0449900 PROTEIN"/>
    <property type="match status" value="1"/>
</dbReference>
<evidence type="ECO:0000313" key="3">
    <source>
        <dbReference type="EnsemblPlants" id="LPERR12G12400.1"/>
    </source>
</evidence>
<accession>A0A0D9Y052</accession>
<dbReference type="InterPro" id="IPR011989">
    <property type="entry name" value="ARM-like"/>
</dbReference>
<reference evidence="4" key="2">
    <citation type="submission" date="2013-12" db="EMBL/GenBank/DDBJ databases">
        <authorList>
            <person name="Yu Y."/>
            <person name="Lee S."/>
            <person name="de Baynast K."/>
            <person name="Wissotski M."/>
            <person name="Liu L."/>
            <person name="Talag J."/>
            <person name="Goicoechea J."/>
            <person name="Angelova A."/>
            <person name="Jetty R."/>
            <person name="Kudrna D."/>
            <person name="Golser W."/>
            <person name="Rivera L."/>
            <person name="Zhang J."/>
            <person name="Wing R."/>
        </authorList>
    </citation>
    <scope>NUCLEOTIDE SEQUENCE</scope>
</reference>
<dbReference type="InterPro" id="IPR016024">
    <property type="entry name" value="ARM-type_fold"/>
</dbReference>
<feature type="region of interest" description="Disordered" evidence="1">
    <location>
        <begin position="540"/>
        <end position="585"/>
    </location>
</feature>
<dbReference type="Proteomes" id="UP000032180">
    <property type="component" value="Chromosome 12"/>
</dbReference>
<feature type="compositionally biased region" description="Basic and acidic residues" evidence="1">
    <location>
        <begin position="540"/>
        <end position="554"/>
    </location>
</feature>
<sequence length="742" mass="82372">MVTIIHRVFDVFLNEKLRYVGKSFNGLCGTILGMLFKDDTDYGLSGARLLVAYVLLALQLLMFAVLLCPLAVLYLFGLLITTGLSLWRLIQRDYGMSDGDANLEPALNVLYSLALFQGALFLYRFASRFAGKRLASLVAVSYGFKKDDQAGQAVVMEYMHKTRVGCEKDPSFAKGRNLVRFAVELMKPEAMSSVDYVSGVRILDKLLSQEVDMQEHHIMIRQLVGSSASSNQVMQRLLHSLRSTSPRDRDVRELAARIVGHLADEISITSFPHGIGCISSLLETTTSEEQDDDSAPSAHCKTLMVQGLVILDKLAAEEANRRVITSTQGLLSKAMAPVSADLLHRIDHDAWSDIVAASLQLMCRLVTAPGETGTKLRFQVVSNRLAINTMEKIVTCKDCSGLQRILAIKILTQTQLSMETPLSSSTGIDSRKKITNLLLDIFMNETKDTSMRQLAGEALAMLSDQSESSAAVIFKARDTVVHDLCTMLLDDQMDRVYRISAAEILEHLYIRYTKEDDYLKKMIKDMNDVFKTILLFPPKQGEKKTEKEEKETNGHKLPAPNPDLERGQDPVASQDNENFNEQKDDINKKNVVRKLHAALLSLAVAIFEKLITDDTALAQLAGTIAPGDPAFSFPRKLKEMVEGNSEPTANCLRIMKISSRMIISLIKLNKGNVQAELESLVKSLSNASDKMLVLEGFMMFSSSDHSTMKPFTSLVKEAQDLLEEKKQAQIMATTPALRAQIS</sequence>
<proteinExistence type="predicted"/>
<keyword evidence="4" id="KW-1185">Reference proteome</keyword>
<dbReference type="HOGENOM" id="CLU_009953_1_0_1"/>